<dbReference type="Proteomes" id="UP000593561">
    <property type="component" value="Unassembled WGS sequence"/>
</dbReference>
<comment type="caution">
    <text evidence="2">The sequence shown here is derived from an EMBL/GenBank/DDBJ whole genome shotgun (WGS) entry which is preliminary data.</text>
</comment>
<protein>
    <submittedName>
        <fullName evidence="2">Uncharacterized protein</fullName>
    </submittedName>
</protein>
<dbReference type="AlphaFoldDB" id="A0A7J8R9R0"/>
<keyword evidence="3" id="KW-1185">Reference proteome</keyword>
<feature type="compositionally biased region" description="Basic and acidic residues" evidence="1">
    <location>
        <begin position="21"/>
        <end position="30"/>
    </location>
</feature>
<accession>A0A7J8R9R0</accession>
<sequence length="30" mass="3325">MHLLGTKSLGNQRVPIGKLYGTRERGAHHP</sequence>
<evidence type="ECO:0000256" key="1">
    <source>
        <dbReference type="SAM" id="MobiDB-lite"/>
    </source>
</evidence>
<reference evidence="2 3" key="1">
    <citation type="journal article" date="2019" name="Genome Biol. Evol.">
        <title>Insights into the evolution of the New World diploid cottons (Gossypium, subgenus Houzingenia) based on genome sequencing.</title>
        <authorList>
            <person name="Grover C.E."/>
            <person name="Arick M.A. 2nd"/>
            <person name="Thrash A."/>
            <person name="Conover J.L."/>
            <person name="Sanders W.S."/>
            <person name="Peterson D.G."/>
            <person name="Frelichowski J.E."/>
            <person name="Scheffler J.A."/>
            <person name="Scheffler B.E."/>
            <person name="Wendel J.F."/>
        </authorList>
    </citation>
    <scope>NUCLEOTIDE SEQUENCE [LARGE SCALE GENOMIC DNA]</scope>
    <source>
        <strain evidence="2">27</strain>
        <tissue evidence="2">Leaf</tissue>
    </source>
</reference>
<gene>
    <name evidence="2" type="ORF">Godav_011408</name>
</gene>
<organism evidence="2 3">
    <name type="scientific">Gossypium davidsonii</name>
    <name type="common">Davidson's cotton</name>
    <name type="synonym">Gossypium klotzschianum subsp. davidsonii</name>
    <dbReference type="NCBI Taxonomy" id="34287"/>
    <lineage>
        <taxon>Eukaryota</taxon>
        <taxon>Viridiplantae</taxon>
        <taxon>Streptophyta</taxon>
        <taxon>Embryophyta</taxon>
        <taxon>Tracheophyta</taxon>
        <taxon>Spermatophyta</taxon>
        <taxon>Magnoliopsida</taxon>
        <taxon>eudicotyledons</taxon>
        <taxon>Gunneridae</taxon>
        <taxon>Pentapetalae</taxon>
        <taxon>rosids</taxon>
        <taxon>malvids</taxon>
        <taxon>Malvales</taxon>
        <taxon>Malvaceae</taxon>
        <taxon>Malvoideae</taxon>
        <taxon>Gossypium</taxon>
    </lineage>
</organism>
<evidence type="ECO:0000313" key="3">
    <source>
        <dbReference type="Proteomes" id="UP000593561"/>
    </source>
</evidence>
<dbReference type="EMBL" id="JABFAC010000004">
    <property type="protein sequence ID" value="MBA0610587.1"/>
    <property type="molecule type" value="Genomic_DNA"/>
</dbReference>
<evidence type="ECO:0000313" key="2">
    <source>
        <dbReference type="EMBL" id="MBA0610587.1"/>
    </source>
</evidence>
<proteinExistence type="predicted"/>
<feature type="region of interest" description="Disordered" evidence="1">
    <location>
        <begin position="1"/>
        <end position="30"/>
    </location>
</feature>
<name>A0A7J8R9R0_GOSDV</name>